<dbReference type="Pfam" id="PF08241">
    <property type="entry name" value="Methyltransf_11"/>
    <property type="match status" value="1"/>
</dbReference>
<comment type="caution">
    <text evidence="2">The sequence shown here is derived from an EMBL/GenBank/DDBJ whole genome shotgun (WGS) entry which is preliminary data.</text>
</comment>
<protein>
    <submittedName>
        <fullName evidence="2">SAM-dependent methyltransferase</fullName>
    </submittedName>
</protein>
<dbReference type="InterPro" id="IPR052356">
    <property type="entry name" value="Thiol_S-MT"/>
</dbReference>
<feature type="domain" description="Methyltransferase type 11" evidence="1">
    <location>
        <begin position="38"/>
        <end position="133"/>
    </location>
</feature>
<dbReference type="SUPFAM" id="SSF53335">
    <property type="entry name" value="S-adenosyl-L-methionine-dependent methyltransferases"/>
    <property type="match status" value="1"/>
</dbReference>
<name>A0A7C3KC23_9CYAN</name>
<organism evidence="2">
    <name type="scientific">Oscillatoriales cyanobacterium SpSt-418</name>
    <dbReference type="NCBI Taxonomy" id="2282169"/>
    <lineage>
        <taxon>Bacteria</taxon>
        <taxon>Bacillati</taxon>
        <taxon>Cyanobacteriota</taxon>
        <taxon>Cyanophyceae</taxon>
        <taxon>Oscillatoriophycideae</taxon>
        <taxon>Oscillatoriales</taxon>
    </lineage>
</organism>
<dbReference type="AlphaFoldDB" id="A0A7C3KC23"/>
<proteinExistence type="predicted"/>
<dbReference type="GO" id="GO:0008757">
    <property type="term" value="F:S-adenosylmethionine-dependent methyltransferase activity"/>
    <property type="evidence" value="ECO:0007669"/>
    <property type="project" value="InterPro"/>
</dbReference>
<dbReference type="PANTHER" id="PTHR45036:SF1">
    <property type="entry name" value="METHYLTRANSFERASE LIKE 7A"/>
    <property type="match status" value="1"/>
</dbReference>
<keyword evidence="2" id="KW-0808">Transferase</keyword>
<dbReference type="Gene3D" id="3.40.50.150">
    <property type="entry name" value="Vaccinia Virus protein VP39"/>
    <property type="match status" value="1"/>
</dbReference>
<dbReference type="CDD" id="cd02440">
    <property type="entry name" value="AdoMet_MTases"/>
    <property type="match status" value="1"/>
</dbReference>
<sequence length="206" mass="23085">MGFYSQVILPRLLDWSLSDATLAKYRQALLADVQGEVLEIGFGTGLNLAYYPPHINKITVIDSNPGMNSLAKKRIRDSNKAVAHYVLSSESLPMAENSFDSVVSTWTLCSIANVEQALKEIYRVLKPGGKFFFVEHGLSDNPKVQTWQHRLTPIQKVIADGCHLDRNIEQIVKGQFSQVEIEQFTPEKMPDLVTHLYRGVATKPLA</sequence>
<dbReference type="EMBL" id="DSRU01000077">
    <property type="protein sequence ID" value="HFM97409.1"/>
    <property type="molecule type" value="Genomic_DNA"/>
</dbReference>
<evidence type="ECO:0000259" key="1">
    <source>
        <dbReference type="Pfam" id="PF08241"/>
    </source>
</evidence>
<dbReference type="InterPro" id="IPR029063">
    <property type="entry name" value="SAM-dependent_MTases_sf"/>
</dbReference>
<accession>A0A7C3KC23</accession>
<dbReference type="GO" id="GO:0032259">
    <property type="term" value="P:methylation"/>
    <property type="evidence" value="ECO:0007669"/>
    <property type="project" value="UniProtKB-KW"/>
</dbReference>
<reference evidence="2" key="1">
    <citation type="journal article" date="2020" name="mSystems">
        <title>Genome- and Community-Level Interaction Insights into Carbon Utilization and Element Cycling Functions of Hydrothermarchaeota in Hydrothermal Sediment.</title>
        <authorList>
            <person name="Zhou Z."/>
            <person name="Liu Y."/>
            <person name="Xu W."/>
            <person name="Pan J."/>
            <person name="Luo Z.H."/>
            <person name="Li M."/>
        </authorList>
    </citation>
    <scope>NUCLEOTIDE SEQUENCE [LARGE SCALE GENOMIC DNA]</scope>
    <source>
        <strain evidence="2">SpSt-418</strain>
    </source>
</reference>
<keyword evidence="2" id="KW-0489">Methyltransferase</keyword>
<dbReference type="InterPro" id="IPR013216">
    <property type="entry name" value="Methyltransf_11"/>
</dbReference>
<evidence type="ECO:0000313" key="2">
    <source>
        <dbReference type="EMBL" id="HFM97409.1"/>
    </source>
</evidence>
<dbReference type="PANTHER" id="PTHR45036">
    <property type="entry name" value="METHYLTRANSFERASE LIKE 7B"/>
    <property type="match status" value="1"/>
</dbReference>
<gene>
    <name evidence="2" type="ORF">ENR64_06505</name>
</gene>